<keyword evidence="4" id="KW-0804">Transcription</keyword>
<dbReference type="GO" id="GO:0003700">
    <property type="term" value="F:DNA-binding transcription factor activity"/>
    <property type="evidence" value="ECO:0007669"/>
    <property type="project" value="TreeGrafter"/>
</dbReference>
<accession>A0A238WQA1</accession>
<evidence type="ECO:0000256" key="3">
    <source>
        <dbReference type="ARBA" id="ARBA00023125"/>
    </source>
</evidence>
<evidence type="ECO:0000259" key="6">
    <source>
        <dbReference type="PROSITE" id="PS50932"/>
    </source>
</evidence>
<dbReference type="RefSeq" id="WP_089387999.1">
    <property type="nucleotide sequence ID" value="NZ_FZNM01000005.1"/>
</dbReference>
<keyword evidence="2" id="KW-0805">Transcription regulation</keyword>
<dbReference type="Proteomes" id="UP000292859">
    <property type="component" value="Unassembled WGS sequence"/>
</dbReference>
<dbReference type="SUPFAM" id="SSF53822">
    <property type="entry name" value="Periplasmic binding protein-like I"/>
    <property type="match status" value="1"/>
</dbReference>
<dbReference type="PROSITE" id="PS50932">
    <property type="entry name" value="HTH_LACI_2"/>
    <property type="match status" value="1"/>
</dbReference>
<evidence type="ECO:0000256" key="5">
    <source>
        <dbReference type="SAM" id="MobiDB-lite"/>
    </source>
</evidence>
<dbReference type="InterPro" id="IPR046335">
    <property type="entry name" value="LacI/GalR-like_sensor"/>
</dbReference>
<evidence type="ECO:0000313" key="9">
    <source>
        <dbReference type="Proteomes" id="UP000198409"/>
    </source>
</evidence>
<evidence type="ECO:0000256" key="1">
    <source>
        <dbReference type="ARBA" id="ARBA00022491"/>
    </source>
</evidence>
<dbReference type="Gene3D" id="3.40.50.2300">
    <property type="match status" value="2"/>
</dbReference>
<dbReference type="Gene3D" id="1.10.260.40">
    <property type="entry name" value="lambda repressor-like DNA-binding domains"/>
    <property type="match status" value="1"/>
</dbReference>
<keyword evidence="1" id="KW-0678">Repressor</keyword>
<dbReference type="Pfam" id="PF00356">
    <property type="entry name" value="LacI"/>
    <property type="match status" value="1"/>
</dbReference>
<dbReference type="InterPro" id="IPR028082">
    <property type="entry name" value="Peripla_BP_I"/>
</dbReference>
<dbReference type="InterPro" id="IPR000843">
    <property type="entry name" value="HTH_LacI"/>
</dbReference>
<dbReference type="OrthoDB" id="234496at2"/>
<proteinExistence type="predicted"/>
<evidence type="ECO:0000313" key="7">
    <source>
        <dbReference type="EMBL" id="SNR48571.1"/>
    </source>
</evidence>
<dbReference type="Pfam" id="PF13377">
    <property type="entry name" value="Peripla_BP_3"/>
    <property type="match status" value="1"/>
</dbReference>
<dbReference type="CDD" id="cd01392">
    <property type="entry name" value="HTH_LacI"/>
    <property type="match status" value="1"/>
</dbReference>
<keyword evidence="10" id="KW-1185">Reference proteome</keyword>
<dbReference type="SMART" id="SM00354">
    <property type="entry name" value="HTH_LACI"/>
    <property type="match status" value="1"/>
</dbReference>
<keyword evidence="3 8" id="KW-0238">DNA-binding</keyword>
<evidence type="ECO:0000256" key="2">
    <source>
        <dbReference type="ARBA" id="ARBA00023015"/>
    </source>
</evidence>
<organism evidence="7 9">
    <name type="scientific">Paracoccus sediminis</name>
    <dbReference type="NCBI Taxonomy" id="1214787"/>
    <lineage>
        <taxon>Bacteria</taxon>
        <taxon>Pseudomonadati</taxon>
        <taxon>Pseudomonadota</taxon>
        <taxon>Alphaproteobacteria</taxon>
        <taxon>Rhodobacterales</taxon>
        <taxon>Paracoccaceae</taxon>
        <taxon>Paracoccus</taxon>
    </lineage>
</organism>
<reference evidence="9" key="2">
    <citation type="submission" date="2017-06" db="EMBL/GenBank/DDBJ databases">
        <authorList>
            <person name="Varghese N."/>
            <person name="Submissions S."/>
        </authorList>
    </citation>
    <scope>NUCLEOTIDE SEQUENCE [LARGE SCALE GENOMIC DNA]</scope>
    <source>
        <strain evidence="9">DSM 26170</strain>
    </source>
</reference>
<gene>
    <name evidence="8" type="ORF">EYF88_09135</name>
    <name evidence="7" type="ORF">SAMN06265378_105162</name>
</gene>
<evidence type="ECO:0000313" key="8">
    <source>
        <dbReference type="EMBL" id="TBN50404.1"/>
    </source>
</evidence>
<dbReference type="SUPFAM" id="SSF47413">
    <property type="entry name" value="lambda repressor-like DNA-binding domains"/>
    <property type="match status" value="1"/>
</dbReference>
<feature type="region of interest" description="Disordered" evidence="5">
    <location>
        <begin position="316"/>
        <end position="336"/>
    </location>
</feature>
<dbReference type="PANTHER" id="PTHR30146:SF151">
    <property type="entry name" value="HTH-TYPE TRANSCRIPTIONAL REPRESSOR CYTR"/>
    <property type="match status" value="1"/>
</dbReference>
<dbReference type="InterPro" id="IPR010982">
    <property type="entry name" value="Lambda_DNA-bd_dom_sf"/>
</dbReference>
<dbReference type="GO" id="GO:0000976">
    <property type="term" value="F:transcription cis-regulatory region binding"/>
    <property type="evidence" value="ECO:0007669"/>
    <property type="project" value="TreeGrafter"/>
</dbReference>
<feature type="compositionally biased region" description="Polar residues" evidence="5">
    <location>
        <begin position="326"/>
        <end position="336"/>
    </location>
</feature>
<dbReference type="AlphaFoldDB" id="A0A238WQA1"/>
<sequence>MTKPTISDLARAAGVSVTTVSHAFSGRRPVEPETRKRIQALADQMGYHPSHMARALRSGRTGVIALASSMPFAVAAGPSRLGFLMEIAASAAMSALTRDLALCLIPPHPAAQSCGATSFDGVILVEPARDDPLVAHFERRKTPVVSIGTVPDRPDIPAVDIRSGETTALLLDHLARQGSSRIAALIGSTPRTSQIEAEAAYLDFAKAQGHPPILVRLDEAEGEDLACRETRRLIQADPRIDGIYAAIDAFASGAVRAAHDLGRAMPDRLRLATRYDGLRAKLSVPPLTAVDLHLPATAERAVQLLLDRIGGRNGQAVADPPDLVARQSSGRSSDRS</sequence>
<reference evidence="7" key="1">
    <citation type="submission" date="2017-06" db="EMBL/GenBank/DDBJ databases">
        <authorList>
            <person name="Kim H.J."/>
            <person name="Triplett B.A."/>
        </authorList>
    </citation>
    <scope>NUCLEOTIDE SEQUENCE [LARGE SCALE GENOMIC DNA]</scope>
    <source>
        <strain evidence="7">DSM 26170</strain>
    </source>
</reference>
<evidence type="ECO:0000313" key="10">
    <source>
        <dbReference type="Proteomes" id="UP000292859"/>
    </source>
</evidence>
<dbReference type="EMBL" id="SIRL01000005">
    <property type="protein sequence ID" value="TBN50404.1"/>
    <property type="molecule type" value="Genomic_DNA"/>
</dbReference>
<reference evidence="8 10" key="3">
    <citation type="submission" date="2019-02" db="EMBL/GenBank/DDBJ databases">
        <authorList>
            <person name="Zhang G."/>
        </authorList>
    </citation>
    <scope>NUCLEOTIDE SEQUENCE [LARGE SCALE GENOMIC DNA]</scope>
    <source>
        <strain evidence="8 10">CMB17</strain>
    </source>
</reference>
<dbReference type="Proteomes" id="UP000198409">
    <property type="component" value="Unassembled WGS sequence"/>
</dbReference>
<dbReference type="EMBL" id="FZNM01000005">
    <property type="protein sequence ID" value="SNR48571.1"/>
    <property type="molecule type" value="Genomic_DNA"/>
</dbReference>
<name>A0A238WQA1_9RHOB</name>
<evidence type="ECO:0000256" key="4">
    <source>
        <dbReference type="ARBA" id="ARBA00023163"/>
    </source>
</evidence>
<protein>
    <submittedName>
        <fullName evidence="8">LacI family DNA-binding transcriptional regulator</fullName>
    </submittedName>
    <submittedName>
        <fullName evidence="7">Transcriptional regulator, LacI family</fullName>
    </submittedName>
</protein>
<feature type="domain" description="HTH lacI-type" evidence="6">
    <location>
        <begin position="4"/>
        <end position="58"/>
    </location>
</feature>
<dbReference type="PANTHER" id="PTHR30146">
    <property type="entry name" value="LACI-RELATED TRANSCRIPTIONAL REPRESSOR"/>
    <property type="match status" value="1"/>
</dbReference>